<comment type="similarity">
    <text evidence="1">Belongs to the sulfotransferase 1 family.</text>
</comment>
<dbReference type="InterPro" id="IPR000863">
    <property type="entry name" value="Sulfotransferase_dom"/>
</dbReference>
<gene>
    <name evidence="5" type="ORF">PS467_40655</name>
</gene>
<dbReference type="PANTHER" id="PTHR11783">
    <property type="entry name" value="SULFOTRANSFERASE SULT"/>
    <property type="match status" value="1"/>
</dbReference>
<evidence type="ECO:0000259" key="4">
    <source>
        <dbReference type="Pfam" id="PF00685"/>
    </source>
</evidence>
<accession>A0ABY9VAD7</accession>
<dbReference type="InterPro" id="IPR027417">
    <property type="entry name" value="P-loop_NTPase"/>
</dbReference>
<organism evidence="5 6">
    <name type="scientific">Streptomyces luomodiensis</name>
    <dbReference type="NCBI Taxonomy" id="3026192"/>
    <lineage>
        <taxon>Bacteria</taxon>
        <taxon>Bacillati</taxon>
        <taxon>Actinomycetota</taxon>
        <taxon>Actinomycetes</taxon>
        <taxon>Kitasatosporales</taxon>
        <taxon>Streptomycetaceae</taxon>
        <taxon>Streptomyces</taxon>
    </lineage>
</organism>
<sequence length="300" mass="33848">MSGKVYYLLHGIQDRYNALYQENMKCLGAEDIAVASIGGSGQSLLGNILQEVGLNYTDPYIEALHADGTSSPVPAYSDYAQRLSATADRHGGERPLQKGQWPRFFKTHLTPGFLEQRPLKGVWILVRDPRDSLFSWYKFRTNFAKDPLDIASGTFHAWLERPGPAGVSRLADWSIFYEQWADRRAAFQVSTLTTYEDLKREPVATLRSNFEDLGVTVPDDAISRAVEKSSFANMRAHESKSQAKHPDPVEGNTRIMRSGTPNEWLQWITPELERQFMKGEMPAVAERYGYDLAPQQRSAG</sequence>
<dbReference type="RefSeq" id="WP_311039536.1">
    <property type="nucleotide sequence ID" value="NZ_CP117522.1"/>
</dbReference>
<dbReference type="Pfam" id="PF00685">
    <property type="entry name" value="Sulfotransfer_1"/>
    <property type="match status" value="1"/>
</dbReference>
<feature type="compositionally biased region" description="Basic and acidic residues" evidence="3">
    <location>
        <begin position="235"/>
        <end position="248"/>
    </location>
</feature>
<protein>
    <submittedName>
        <fullName evidence="5">Sulfotransferase domain-containing protein</fullName>
    </submittedName>
</protein>
<evidence type="ECO:0000313" key="5">
    <source>
        <dbReference type="EMBL" id="WNF01213.1"/>
    </source>
</evidence>
<evidence type="ECO:0000256" key="2">
    <source>
        <dbReference type="ARBA" id="ARBA00022679"/>
    </source>
</evidence>
<dbReference type="Gene3D" id="3.40.50.300">
    <property type="entry name" value="P-loop containing nucleotide triphosphate hydrolases"/>
    <property type="match status" value="1"/>
</dbReference>
<feature type="domain" description="Sulfotransferase" evidence="4">
    <location>
        <begin position="30"/>
        <end position="277"/>
    </location>
</feature>
<evidence type="ECO:0000313" key="6">
    <source>
        <dbReference type="Proteomes" id="UP001305606"/>
    </source>
</evidence>
<dbReference type="Proteomes" id="UP001305606">
    <property type="component" value="Chromosome"/>
</dbReference>
<name>A0ABY9VAD7_9ACTN</name>
<evidence type="ECO:0000256" key="3">
    <source>
        <dbReference type="SAM" id="MobiDB-lite"/>
    </source>
</evidence>
<keyword evidence="2" id="KW-0808">Transferase</keyword>
<proteinExistence type="inferred from homology"/>
<dbReference type="EMBL" id="CP117522">
    <property type="protein sequence ID" value="WNF01213.1"/>
    <property type="molecule type" value="Genomic_DNA"/>
</dbReference>
<feature type="region of interest" description="Disordered" evidence="3">
    <location>
        <begin position="233"/>
        <end position="255"/>
    </location>
</feature>
<keyword evidence="6" id="KW-1185">Reference proteome</keyword>
<evidence type="ECO:0000256" key="1">
    <source>
        <dbReference type="ARBA" id="ARBA00005771"/>
    </source>
</evidence>
<dbReference type="SUPFAM" id="SSF52540">
    <property type="entry name" value="P-loop containing nucleoside triphosphate hydrolases"/>
    <property type="match status" value="1"/>
</dbReference>
<reference evidence="5 6" key="1">
    <citation type="submission" date="2023-02" db="EMBL/GenBank/DDBJ databases">
        <title>Streptomyces sp. SCA4-21 with antifungal activity against Fusarium oxysporum f. sp. cubense, Streptomyces sp. SCA2-17 with antifungal activity against Fusarium oxysporum f. sp. cubense.</title>
        <authorList>
            <person name="Qi D."/>
        </authorList>
    </citation>
    <scope>NUCLEOTIDE SEQUENCE [LARGE SCALE GENOMIC DNA]</scope>
    <source>
        <strain evidence="5 6">SCA4-21</strain>
    </source>
</reference>